<organism evidence="3 4">
    <name type="scientific">Deinococcus caeni</name>
    <dbReference type="NCBI Taxonomy" id="569127"/>
    <lineage>
        <taxon>Bacteria</taxon>
        <taxon>Thermotogati</taxon>
        <taxon>Deinococcota</taxon>
        <taxon>Deinococci</taxon>
        <taxon>Deinococcales</taxon>
        <taxon>Deinococcaceae</taxon>
        <taxon>Deinococcus</taxon>
    </lineage>
</organism>
<feature type="transmembrane region" description="Helical" evidence="2">
    <location>
        <begin position="40"/>
        <end position="61"/>
    </location>
</feature>
<accession>A0ABP9UC81</accession>
<evidence type="ECO:0000313" key="3">
    <source>
        <dbReference type="EMBL" id="GAA5439324.1"/>
    </source>
</evidence>
<evidence type="ECO:0008006" key="5">
    <source>
        <dbReference type="Google" id="ProtNLM"/>
    </source>
</evidence>
<dbReference type="InterPro" id="IPR010352">
    <property type="entry name" value="DUF945"/>
</dbReference>
<sequence length="490" mass="50860">MTDPIPPSPTPSSPTPRSSNTSGTPTPRSRPARSRPDRPLAAVALGALLLVGAYAGATAVFSARAQTLTADLTATLRARAAASGAQVEPVSYTRGFTHSIQVLRLTFSEGGTSQGLIVTNDIQHGPLPAFRGVGQATVTTTFRPEDPQAQAAYARAFPNRQPQIVTAIGLAGDTHSRVDVPGGTVTEQGTTVNWQPLGGTMDVQGNDTRLNLSWPGLTVSDPGDGQPTSGSIGRVTLTGENRRNGPEDPIGLGRATLTLDRASLDADADSMNLTGLNISADTTAQGGYLNSTVKYDVGTLTLPGPDGPQSLRDLQLHLSLGHLAREPLARLATLLNEAPALKETPTAPDPADPFATLDPARQAQARADLLTLLKDTPVLRLERLNVTQPGGNVTLTGQFSLPGAASLSDPELQGLADQPAAALSLADVQLKLSGTQAALNTLLGSAGPFAQMVDTETLIGAGYLTRSGDQLSLDLRFEQGRATLNGQPLD</sequence>
<keyword evidence="4" id="KW-1185">Reference proteome</keyword>
<name>A0ABP9UC81_9DEIO</name>
<evidence type="ECO:0000256" key="2">
    <source>
        <dbReference type="SAM" id="Phobius"/>
    </source>
</evidence>
<feature type="region of interest" description="Disordered" evidence="1">
    <location>
        <begin position="1"/>
        <end position="37"/>
    </location>
</feature>
<dbReference type="RefSeq" id="WP_345442441.1">
    <property type="nucleotide sequence ID" value="NZ_BAABQU010000007.1"/>
</dbReference>
<dbReference type="Pfam" id="PF06097">
    <property type="entry name" value="DUF945"/>
    <property type="match status" value="1"/>
</dbReference>
<feature type="region of interest" description="Disordered" evidence="1">
    <location>
        <begin position="215"/>
        <end position="253"/>
    </location>
</feature>
<gene>
    <name evidence="3" type="ORF">Dcae01_00823</name>
</gene>
<reference evidence="3 4" key="1">
    <citation type="submission" date="2024-02" db="EMBL/GenBank/DDBJ databases">
        <title>Deinococcus caeni NBRC 101312.</title>
        <authorList>
            <person name="Ichikawa N."/>
            <person name="Katano-Makiyama Y."/>
            <person name="Hidaka K."/>
        </authorList>
    </citation>
    <scope>NUCLEOTIDE SEQUENCE [LARGE SCALE GENOMIC DNA]</scope>
    <source>
        <strain evidence="3 4">NBRC 101312</strain>
    </source>
</reference>
<feature type="compositionally biased region" description="Pro residues" evidence="1">
    <location>
        <begin position="1"/>
        <end position="14"/>
    </location>
</feature>
<dbReference type="Proteomes" id="UP001423409">
    <property type="component" value="Unassembled WGS sequence"/>
</dbReference>
<comment type="caution">
    <text evidence="3">The sequence shown here is derived from an EMBL/GenBank/DDBJ whole genome shotgun (WGS) entry which is preliminary data.</text>
</comment>
<proteinExistence type="predicted"/>
<feature type="compositionally biased region" description="Low complexity" evidence="1">
    <location>
        <begin position="15"/>
        <end position="29"/>
    </location>
</feature>
<evidence type="ECO:0000256" key="1">
    <source>
        <dbReference type="SAM" id="MobiDB-lite"/>
    </source>
</evidence>
<evidence type="ECO:0000313" key="4">
    <source>
        <dbReference type="Proteomes" id="UP001423409"/>
    </source>
</evidence>
<keyword evidence="2" id="KW-0472">Membrane</keyword>
<keyword evidence="2" id="KW-1133">Transmembrane helix</keyword>
<keyword evidence="2" id="KW-0812">Transmembrane</keyword>
<protein>
    <recommendedName>
        <fullName evidence="5">DUF945 domain-containing protein</fullName>
    </recommendedName>
</protein>
<dbReference type="EMBL" id="BAABQU010000007">
    <property type="protein sequence ID" value="GAA5439324.1"/>
    <property type="molecule type" value="Genomic_DNA"/>
</dbReference>